<dbReference type="PANTHER" id="PTHR36378">
    <property type="entry name" value="COTTON FIBER PROTEIN"/>
    <property type="match status" value="1"/>
</dbReference>
<organism evidence="2 3">
    <name type="scientific">Eucalyptus globulus</name>
    <name type="common">Tasmanian blue gum</name>
    <dbReference type="NCBI Taxonomy" id="34317"/>
    <lineage>
        <taxon>Eukaryota</taxon>
        <taxon>Viridiplantae</taxon>
        <taxon>Streptophyta</taxon>
        <taxon>Embryophyta</taxon>
        <taxon>Tracheophyta</taxon>
        <taxon>Spermatophyta</taxon>
        <taxon>Magnoliopsida</taxon>
        <taxon>eudicotyledons</taxon>
        <taxon>Gunneridae</taxon>
        <taxon>Pentapetalae</taxon>
        <taxon>rosids</taxon>
        <taxon>malvids</taxon>
        <taxon>Myrtales</taxon>
        <taxon>Myrtaceae</taxon>
        <taxon>Myrtoideae</taxon>
        <taxon>Eucalypteae</taxon>
        <taxon>Eucalyptus</taxon>
    </lineage>
</organism>
<feature type="compositionally biased region" description="Acidic residues" evidence="1">
    <location>
        <begin position="152"/>
        <end position="162"/>
    </location>
</feature>
<name>A0ABD3IST7_EUCGL</name>
<dbReference type="PANTHER" id="PTHR36378:SF1">
    <property type="entry name" value="COTTON FIBER PROTEIN"/>
    <property type="match status" value="1"/>
</dbReference>
<comment type="caution">
    <text evidence="2">The sequence shown here is derived from an EMBL/GenBank/DDBJ whole genome shotgun (WGS) entry which is preliminary data.</text>
</comment>
<dbReference type="EMBL" id="JBJKBG010000011">
    <property type="protein sequence ID" value="KAL3717665.1"/>
    <property type="molecule type" value="Genomic_DNA"/>
</dbReference>
<evidence type="ECO:0000313" key="2">
    <source>
        <dbReference type="EMBL" id="KAL3717665.1"/>
    </source>
</evidence>
<protein>
    <submittedName>
        <fullName evidence="2">Uncharacterized protein</fullName>
    </submittedName>
</protein>
<proteinExistence type="predicted"/>
<sequence>MESKPNTITAAAVPAHAIVVREEKKPPQAQTKKKRGAMNFLRATLLLIRRGSGTTSKPSVQIEVAATGVLNKVVGSMRPLHMQSHQSPPHEGTAPALVHAVSSPGEHFVDVLPASPMSTPARPYSPSRSSTSGSTSRYASAVNLQDLVQGNSDDDEDDEDGAYDGNGGDDKIDAKAEEFIAQFYRQMRAQTYSEKTRRRSKHHAP</sequence>
<feature type="compositionally biased region" description="Low complexity" evidence="1">
    <location>
        <begin position="118"/>
        <end position="141"/>
    </location>
</feature>
<dbReference type="Pfam" id="PF05553">
    <property type="entry name" value="DUF761"/>
    <property type="match status" value="1"/>
</dbReference>
<evidence type="ECO:0000313" key="3">
    <source>
        <dbReference type="Proteomes" id="UP001634007"/>
    </source>
</evidence>
<reference evidence="2 3" key="1">
    <citation type="submission" date="2024-11" db="EMBL/GenBank/DDBJ databases">
        <title>Chromosome-level genome assembly of Eucalyptus globulus Labill. provides insights into its genome evolution.</title>
        <authorList>
            <person name="Li X."/>
        </authorList>
    </citation>
    <scope>NUCLEOTIDE SEQUENCE [LARGE SCALE GENOMIC DNA]</scope>
    <source>
        <strain evidence="2">CL2024</strain>
        <tissue evidence="2">Fresh tender leaves</tissue>
    </source>
</reference>
<dbReference type="Proteomes" id="UP001634007">
    <property type="component" value="Unassembled WGS sequence"/>
</dbReference>
<gene>
    <name evidence="2" type="ORF">ACJRO7_009149</name>
</gene>
<dbReference type="InterPro" id="IPR008480">
    <property type="entry name" value="DUF761_pln"/>
</dbReference>
<evidence type="ECO:0000256" key="1">
    <source>
        <dbReference type="SAM" id="MobiDB-lite"/>
    </source>
</evidence>
<dbReference type="AlphaFoldDB" id="A0ABD3IST7"/>
<keyword evidence="3" id="KW-1185">Reference proteome</keyword>
<feature type="region of interest" description="Disordered" evidence="1">
    <location>
        <begin position="111"/>
        <end position="174"/>
    </location>
</feature>
<accession>A0ABD3IST7</accession>